<evidence type="ECO:0000256" key="1">
    <source>
        <dbReference type="ARBA" id="ARBA00022574"/>
    </source>
</evidence>
<dbReference type="Gene3D" id="2.130.10.10">
    <property type="entry name" value="YVTN repeat-like/Quinoprotein amine dehydrogenase"/>
    <property type="match status" value="1"/>
</dbReference>
<dbReference type="AlphaFoldDB" id="X6MNH5"/>
<dbReference type="SUPFAM" id="SSF50978">
    <property type="entry name" value="WD40 repeat-like"/>
    <property type="match status" value="1"/>
</dbReference>
<proteinExistence type="predicted"/>
<dbReference type="InterPro" id="IPR015943">
    <property type="entry name" value="WD40/YVTN_repeat-like_dom_sf"/>
</dbReference>
<dbReference type="InterPro" id="IPR001680">
    <property type="entry name" value="WD40_rpt"/>
</dbReference>
<sequence>NSIGSSNVICSGSFDNTIRFWDIRSNKNQLFMIKGDDKEEEEEEEEEEEKIINCFKFVLLRKKVNDNCGVHLYYGSKNGQICVWG</sequence>
<dbReference type="EMBL" id="ASPP01019189">
    <property type="protein sequence ID" value="ETO15374.1"/>
    <property type="molecule type" value="Genomic_DNA"/>
</dbReference>
<dbReference type="PROSITE" id="PS50082">
    <property type="entry name" value="WD_REPEATS_2"/>
    <property type="match status" value="1"/>
</dbReference>
<comment type="caution">
    <text evidence="4">The sequence shown here is derived from an EMBL/GenBank/DDBJ whole genome shotgun (WGS) entry which is preliminary data.</text>
</comment>
<feature type="non-terminal residue" evidence="4">
    <location>
        <position position="1"/>
    </location>
</feature>
<keyword evidence="5" id="KW-1185">Reference proteome</keyword>
<keyword evidence="1 3" id="KW-0853">WD repeat</keyword>
<gene>
    <name evidence="4" type="ORF">RFI_21990</name>
</gene>
<evidence type="ECO:0000313" key="4">
    <source>
        <dbReference type="EMBL" id="ETO15374.1"/>
    </source>
</evidence>
<dbReference type="Proteomes" id="UP000023152">
    <property type="component" value="Unassembled WGS sequence"/>
</dbReference>
<dbReference type="PROSITE" id="PS00678">
    <property type="entry name" value="WD_REPEATS_1"/>
    <property type="match status" value="1"/>
</dbReference>
<accession>X6MNH5</accession>
<dbReference type="InterPro" id="IPR036322">
    <property type="entry name" value="WD40_repeat_dom_sf"/>
</dbReference>
<evidence type="ECO:0000256" key="3">
    <source>
        <dbReference type="PROSITE-ProRule" id="PRU00221"/>
    </source>
</evidence>
<reference evidence="4 5" key="1">
    <citation type="journal article" date="2013" name="Curr. Biol.">
        <title>The Genome of the Foraminiferan Reticulomyxa filosa.</title>
        <authorList>
            <person name="Glockner G."/>
            <person name="Hulsmann N."/>
            <person name="Schleicher M."/>
            <person name="Noegel A.A."/>
            <person name="Eichinger L."/>
            <person name="Gallinger C."/>
            <person name="Pawlowski J."/>
            <person name="Sierra R."/>
            <person name="Euteneuer U."/>
            <person name="Pillet L."/>
            <person name="Moustafa A."/>
            <person name="Platzer M."/>
            <person name="Groth M."/>
            <person name="Szafranski K."/>
            <person name="Schliwa M."/>
        </authorList>
    </citation>
    <scope>NUCLEOTIDE SEQUENCE [LARGE SCALE GENOMIC DNA]</scope>
</reference>
<organism evidence="4 5">
    <name type="scientific">Reticulomyxa filosa</name>
    <dbReference type="NCBI Taxonomy" id="46433"/>
    <lineage>
        <taxon>Eukaryota</taxon>
        <taxon>Sar</taxon>
        <taxon>Rhizaria</taxon>
        <taxon>Retaria</taxon>
        <taxon>Foraminifera</taxon>
        <taxon>Monothalamids</taxon>
        <taxon>Reticulomyxidae</taxon>
        <taxon>Reticulomyxa</taxon>
    </lineage>
</organism>
<keyword evidence="2" id="KW-0677">Repeat</keyword>
<feature type="repeat" description="WD" evidence="3">
    <location>
        <begin position="5"/>
        <end position="31"/>
    </location>
</feature>
<evidence type="ECO:0000256" key="2">
    <source>
        <dbReference type="ARBA" id="ARBA00022737"/>
    </source>
</evidence>
<protein>
    <submittedName>
        <fullName evidence="4">Uncharacterized protein</fullName>
    </submittedName>
</protein>
<dbReference type="InterPro" id="IPR019775">
    <property type="entry name" value="WD40_repeat_CS"/>
</dbReference>
<evidence type="ECO:0000313" key="5">
    <source>
        <dbReference type="Proteomes" id="UP000023152"/>
    </source>
</evidence>
<name>X6MNH5_RETFI</name>